<organism evidence="2 3">
    <name type="scientific">Blepharisma stoltei</name>
    <dbReference type="NCBI Taxonomy" id="1481888"/>
    <lineage>
        <taxon>Eukaryota</taxon>
        <taxon>Sar</taxon>
        <taxon>Alveolata</taxon>
        <taxon>Ciliophora</taxon>
        <taxon>Postciliodesmatophora</taxon>
        <taxon>Heterotrichea</taxon>
        <taxon>Heterotrichida</taxon>
        <taxon>Blepharismidae</taxon>
        <taxon>Blepharisma</taxon>
    </lineage>
</organism>
<feature type="compositionally biased region" description="Basic and acidic residues" evidence="1">
    <location>
        <begin position="226"/>
        <end position="236"/>
    </location>
</feature>
<evidence type="ECO:0000313" key="3">
    <source>
        <dbReference type="Proteomes" id="UP001162131"/>
    </source>
</evidence>
<dbReference type="AlphaFoldDB" id="A0AAU9IZ71"/>
<dbReference type="EMBL" id="CAJZBQ010000021">
    <property type="protein sequence ID" value="CAG9318983.1"/>
    <property type="molecule type" value="Genomic_DNA"/>
</dbReference>
<proteinExistence type="predicted"/>
<evidence type="ECO:0000256" key="1">
    <source>
        <dbReference type="SAM" id="MobiDB-lite"/>
    </source>
</evidence>
<comment type="caution">
    <text evidence="2">The sequence shown here is derived from an EMBL/GenBank/DDBJ whole genome shotgun (WGS) entry which is preliminary data.</text>
</comment>
<evidence type="ECO:0000313" key="2">
    <source>
        <dbReference type="EMBL" id="CAG9318983.1"/>
    </source>
</evidence>
<protein>
    <submittedName>
        <fullName evidence="2">Uncharacterized protein</fullName>
    </submittedName>
</protein>
<sequence>MQNHIQDKKSIHFCEKPKPEDLSNLKYKTFKELIANVSPLKKIDLCEYETFTRKQELDIDYWKHNQNLIETVSSIDSQEPVITEECLNNWVKQSLNLKYKRLPQCRPFLMAPKIYSFLKEVECKRYGRRAIFRSESARRVKTLEEINKEFYRPKVSVKKLKAVHIEGQKYVSPINNRRNTVIAESMTSASISPLRTMKTSVSTKNMQSTKSKVTFSRYPSQGRLTRSRERNKVLEK</sequence>
<gene>
    <name evidence="2" type="ORF">BSTOLATCC_MIC22340</name>
</gene>
<accession>A0AAU9IZ71</accession>
<keyword evidence="3" id="KW-1185">Reference proteome</keyword>
<feature type="compositionally biased region" description="Polar residues" evidence="1">
    <location>
        <begin position="202"/>
        <end position="224"/>
    </location>
</feature>
<name>A0AAU9IZ71_9CILI</name>
<dbReference type="Proteomes" id="UP001162131">
    <property type="component" value="Unassembled WGS sequence"/>
</dbReference>
<reference evidence="2" key="1">
    <citation type="submission" date="2021-09" db="EMBL/GenBank/DDBJ databases">
        <authorList>
            <consortium name="AG Swart"/>
            <person name="Singh M."/>
            <person name="Singh A."/>
            <person name="Seah K."/>
            <person name="Emmerich C."/>
        </authorList>
    </citation>
    <scope>NUCLEOTIDE SEQUENCE</scope>
    <source>
        <strain evidence="2">ATCC30299</strain>
    </source>
</reference>
<feature type="region of interest" description="Disordered" evidence="1">
    <location>
        <begin position="202"/>
        <end position="236"/>
    </location>
</feature>